<dbReference type="Gene3D" id="3.90.320.10">
    <property type="match status" value="1"/>
</dbReference>
<evidence type="ECO:0000313" key="1">
    <source>
        <dbReference type="EMBL" id="MFC3206849.1"/>
    </source>
</evidence>
<dbReference type="RefSeq" id="WP_378220652.1">
    <property type="nucleotide sequence ID" value="NZ_JBHRTK010000012.1"/>
</dbReference>
<dbReference type="InterPro" id="IPR011604">
    <property type="entry name" value="PDDEXK-like_dom_sf"/>
</dbReference>
<accession>A0ABV7KCJ6</accession>
<dbReference type="Proteomes" id="UP001595583">
    <property type="component" value="Unassembled WGS sequence"/>
</dbReference>
<dbReference type="EMBL" id="JBHRTK010000012">
    <property type="protein sequence ID" value="MFC3206849.1"/>
    <property type="molecule type" value="Genomic_DNA"/>
</dbReference>
<organism evidence="1 2">
    <name type="scientific">Aquamicrobium soli</name>
    <dbReference type="NCBI Taxonomy" id="1811518"/>
    <lineage>
        <taxon>Bacteria</taxon>
        <taxon>Pseudomonadati</taxon>
        <taxon>Pseudomonadota</taxon>
        <taxon>Alphaproteobacteria</taxon>
        <taxon>Hyphomicrobiales</taxon>
        <taxon>Phyllobacteriaceae</taxon>
        <taxon>Aquamicrobium</taxon>
    </lineage>
</organism>
<evidence type="ECO:0000313" key="2">
    <source>
        <dbReference type="Proteomes" id="UP001595583"/>
    </source>
</evidence>
<gene>
    <name evidence="1" type="ORF">ACFOHJ_11550</name>
</gene>
<proteinExistence type="predicted"/>
<sequence length="317" mass="35769">MARIPPPRTSTVAAIYRAYESANTPRDGKTIPVGQLAEPCARKLWYDFRWASPHEEHSGRILRLFETGNLEEERWIDNLRMIGCEVVDRQEDGRQIRVDLCGGHVGGYLDSEILGLPEAPKTWHVGEMKSHNAKSFAALKKDGVQKAKPLHYGQMQVYCHARGRDRAIYLAVCKDTDELYAERIHYDAEYCLRLLAKAERIRDASEPPPGVDNYTCQWCKHRAICKEDAWPRSNCRTCLYSSPEEGGTWACSRFNKPLSLEEQAAGCPAHLTLPGLVPGEQIDADEEAETVTYRLRNGQIWRDGAANENDKEAPDAA</sequence>
<keyword evidence="2" id="KW-1185">Reference proteome</keyword>
<reference evidence="2" key="1">
    <citation type="journal article" date="2019" name="Int. J. Syst. Evol. Microbiol.">
        <title>The Global Catalogue of Microorganisms (GCM) 10K type strain sequencing project: providing services to taxonomists for standard genome sequencing and annotation.</title>
        <authorList>
            <consortium name="The Broad Institute Genomics Platform"/>
            <consortium name="The Broad Institute Genome Sequencing Center for Infectious Disease"/>
            <person name="Wu L."/>
            <person name="Ma J."/>
        </authorList>
    </citation>
    <scope>NUCLEOTIDE SEQUENCE [LARGE SCALE GENOMIC DNA]</scope>
    <source>
        <strain evidence="2">KCTC 52165</strain>
    </source>
</reference>
<comment type="caution">
    <text evidence="1">The sequence shown here is derived from an EMBL/GenBank/DDBJ whole genome shotgun (WGS) entry which is preliminary data.</text>
</comment>
<name>A0ABV7KCJ6_9HYPH</name>
<protein>
    <submittedName>
        <fullName evidence="1">Oxidoreductase</fullName>
    </submittedName>
</protein>